<dbReference type="InterPro" id="IPR003035">
    <property type="entry name" value="RWP-RK_dom"/>
</dbReference>
<evidence type="ECO:0000259" key="6">
    <source>
        <dbReference type="PROSITE" id="PS51745"/>
    </source>
</evidence>
<dbReference type="AlphaFoldDB" id="A0A9J5WR75"/>
<gene>
    <name evidence="7" type="ORF">H5410_057646</name>
</gene>
<organism evidence="7 8">
    <name type="scientific">Solanum commersonii</name>
    <name type="common">Commerson's wild potato</name>
    <name type="synonym">Commerson's nightshade</name>
    <dbReference type="NCBI Taxonomy" id="4109"/>
    <lineage>
        <taxon>Eukaryota</taxon>
        <taxon>Viridiplantae</taxon>
        <taxon>Streptophyta</taxon>
        <taxon>Embryophyta</taxon>
        <taxon>Tracheophyta</taxon>
        <taxon>Spermatophyta</taxon>
        <taxon>Magnoliopsida</taxon>
        <taxon>eudicotyledons</taxon>
        <taxon>Gunneridae</taxon>
        <taxon>Pentapetalae</taxon>
        <taxon>asterids</taxon>
        <taxon>lamiids</taxon>
        <taxon>Solanales</taxon>
        <taxon>Solanaceae</taxon>
        <taxon>Solanoideae</taxon>
        <taxon>Solaneae</taxon>
        <taxon>Solanum</taxon>
    </lineage>
</organism>
<evidence type="ECO:0000256" key="2">
    <source>
        <dbReference type="ARBA" id="ARBA00023125"/>
    </source>
</evidence>
<reference evidence="7 8" key="1">
    <citation type="submission" date="2020-09" db="EMBL/GenBank/DDBJ databases">
        <title>De no assembly of potato wild relative species, Solanum commersonii.</title>
        <authorList>
            <person name="Cho K."/>
        </authorList>
    </citation>
    <scope>NUCLEOTIDE SEQUENCE [LARGE SCALE GENOMIC DNA]</scope>
    <source>
        <strain evidence="7">LZ3.2</strain>
        <tissue evidence="7">Leaf</tissue>
    </source>
</reference>
<dbReference type="PROSITE" id="PS51745">
    <property type="entry name" value="PB1"/>
    <property type="match status" value="1"/>
</dbReference>
<keyword evidence="8" id="KW-1185">Reference proteome</keyword>
<evidence type="ECO:0000256" key="4">
    <source>
        <dbReference type="ARBA" id="ARBA00023242"/>
    </source>
</evidence>
<keyword evidence="1" id="KW-0805">Transcription regulation</keyword>
<dbReference type="InterPro" id="IPR000270">
    <property type="entry name" value="PB1_dom"/>
</dbReference>
<dbReference type="InterPro" id="IPR055081">
    <property type="entry name" value="NLP1-9_GAF"/>
</dbReference>
<dbReference type="InterPro" id="IPR053793">
    <property type="entry name" value="PB1-like"/>
</dbReference>
<feature type="domain" description="RWP-RK" evidence="5">
    <location>
        <begin position="787"/>
        <end position="874"/>
    </location>
</feature>
<dbReference type="EMBL" id="JACXVP010000011">
    <property type="protein sequence ID" value="KAG5577512.1"/>
    <property type="molecule type" value="Genomic_DNA"/>
</dbReference>
<evidence type="ECO:0000313" key="7">
    <source>
        <dbReference type="EMBL" id="KAG5577512.1"/>
    </source>
</evidence>
<dbReference type="Gene3D" id="3.10.20.90">
    <property type="entry name" value="Phosphatidylinositol 3-kinase Catalytic Subunit, Chain A, domain 1"/>
    <property type="match status" value="2"/>
</dbReference>
<evidence type="ECO:0000313" key="8">
    <source>
        <dbReference type="Proteomes" id="UP000824120"/>
    </source>
</evidence>
<evidence type="ECO:0000259" key="5">
    <source>
        <dbReference type="PROSITE" id="PS51519"/>
    </source>
</evidence>
<sequence>MKEQYPDFIVALGNELEQRMLVEVVKVYPSDELDSFEIGQSLPNKRDSLNCEGTVEVDPSLPHPIEEAVTNRGTVNVDVAHDDHIEDTTEIMQLDSHFEIPNLETNSAGNATTNNETIHSHKKNAIQRIEKDHGITRKILEQHYGMTLEDAAKNLHGVEPHVGDQQCPALSQEKGTNYLGHNISPATGKPCDKVMTLKGEVERRLEISFGRFSIKYQDEDDDWILITTDSDLRDGMNSLRLLGRTTMRLLMYVPKCLANWTGVNWSLNAWAFSSRKYKDELAAASVVSMFPTVKWRIQSVMEKMSTPNICLVQFWAPIKVNGSTFLSTTDQTFGFYNELDKRLSSYRRLCLDTLIPIDDYTESLFGPIERVYTRCLPEYNPDVSSYSTAEFPLLETAIHLGIHSYYAVPVFNNYDQEYRGVLEIVSTQPSLHLSGLIRGSKIYSFQLHSICNSRDMLFGLLEPPVDDRLDEIKNGLYAILERDSLPFAQIWIPYSPSVSLNVLYRAAASIYERSSSMYHEFEHVSEACFIESSTALVGRAFASQGSCFYKDVTLLSIKEYPLVPSARKVGFTQSLAICLQSKCANNSVYVVEYFLPPNKMSATDTRTYINMLLSTTKERLPGFIVAPGKELGQRMLVEVVKVSPSDEFDSFEIGQSLPSVQSLQDGGGTTDFGQRLLSVQSLQDVGETTETDSFFQQSNNVVTAAALLVPSCSSHKRDSLNCERTMEVDLLLPHPIEEAVTNRGEVNFDVAHDDHIEDTPEIMQLDSHFEQPNIEINSVGNATTNKKKIHSHKKNTIQRIDEDYGITRKILEQHFGMTLQDAAKNLNVSRATLKRICKEFEITRWPNYKTRKVNVHVSQGVSFEGAEPYVVDQQCPVLSQEKGTDYLGQKISPATGKPCDSVMTIKVTYRELEGEVEKRLKISLERFSIKYQDEGDDWILITTDSDLRDRMNSLRLLGRTTMRLLVTPEADT</sequence>
<protein>
    <recommendedName>
        <fullName evidence="9">RWP-RK domain-containing protein</fullName>
    </recommendedName>
</protein>
<keyword evidence="2" id="KW-0238">DNA-binding</keyword>
<dbReference type="OrthoDB" id="1740180at2759"/>
<dbReference type="InterPro" id="IPR045012">
    <property type="entry name" value="NLP"/>
</dbReference>
<dbReference type="SUPFAM" id="SSF54277">
    <property type="entry name" value="CAD &amp; PB1 domains"/>
    <property type="match status" value="2"/>
</dbReference>
<dbReference type="CDD" id="cd05992">
    <property type="entry name" value="PB1"/>
    <property type="match status" value="2"/>
</dbReference>
<evidence type="ECO:0000256" key="3">
    <source>
        <dbReference type="ARBA" id="ARBA00023163"/>
    </source>
</evidence>
<dbReference type="Pfam" id="PF02042">
    <property type="entry name" value="RWP-RK"/>
    <property type="match status" value="1"/>
</dbReference>
<keyword evidence="4" id="KW-0539">Nucleus</keyword>
<dbReference type="Pfam" id="PF00564">
    <property type="entry name" value="PB1"/>
    <property type="match status" value="2"/>
</dbReference>
<accession>A0A9J5WR75</accession>
<dbReference type="PANTHER" id="PTHR32002:SF62">
    <property type="entry name" value="PROTEIN NLP6-LIKE ISOFORM X1"/>
    <property type="match status" value="1"/>
</dbReference>
<dbReference type="GO" id="GO:0003677">
    <property type="term" value="F:DNA binding"/>
    <property type="evidence" value="ECO:0007669"/>
    <property type="project" value="UniProtKB-KW"/>
</dbReference>
<dbReference type="Pfam" id="PF22922">
    <property type="entry name" value="GAF_NLP"/>
    <property type="match status" value="1"/>
</dbReference>
<evidence type="ECO:0008006" key="9">
    <source>
        <dbReference type="Google" id="ProtNLM"/>
    </source>
</evidence>
<evidence type="ECO:0000256" key="1">
    <source>
        <dbReference type="ARBA" id="ARBA00023015"/>
    </source>
</evidence>
<keyword evidence="3" id="KW-0804">Transcription</keyword>
<name>A0A9J5WR75_SOLCO</name>
<dbReference type="PANTHER" id="PTHR32002">
    <property type="entry name" value="PROTEIN NLP8"/>
    <property type="match status" value="1"/>
</dbReference>
<dbReference type="GO" id="GO:0003700">
    <property type="term" value="F:DNA-binding transcription factor activity"/>
    <property type="evidence" value="ECO:0007669"/>
    <property type="project" value="InterPro"/>
</dbReference>
<feature type="domain" description="PB1" evidence="6">
    <location>
        <begin position="884"/>
        <end position="969"/>
    </location>
</feature>
<comment type="caution">
    <text evidence="7">The sequence shown here is derived from an EMBL/GenBank/DDBJ whole genome shotgun (WGS) entry which is preliminary data.</text>
</comment>
<proteinExistence type="predicted"/>
<dbReference type="SMART" id="SM00666">
    <property type="entry name" value="PB1"/>
    <property type="match status" value="2"/>
</dbReference>
<dbReference type="Proteomes" id="UP000824120">
    <property type="component" value="Chromosome 11"/>
</dbReference>
<dbReference type="PROSITE" id="PS51519">
    <property type="entry name" value="RWP_RK"/>
    <property type="match status" value="1"/>
</dbReference>